<gene>
    <name evidence="1" type="primary">Tf2-6_59</name>
    <name evidence="1" type="ORF">NPIL_33291</name>
</gene>
<accession>A0A8X6NB18</accession>
<dbReference type="Gene3D" id="2.40.10.10">
    <property type="entry name" value="Trypsin-like serine proteases"/>
    <property type="match status" value="1"/>
</dbReference>
<organism evidence="1 2">
    <name type="scientific">Nephila pilipes</name>
    <name type="common">Giant wood spider</name>
    <name type="synonym">Nephila maculata</name>
    <dbReference type="NCBI Taxonomy" id="299642"/>
    <lineage>
        <taxon>Eukaryota</taxon>
        <taxon>Metazoa</taxon>
        <taxon>Ecdysozoa</taxon>
        <taxon>Arthropoda</taxon>
        <taxon>Chelicerata</taxon>
        <taxon>Arachnida</taxon>
        <taxon>Araneae</taxon>
        <taxon>Araneomorphae</taxon>
        <taxon>Entelegynae</taxon>
        <taxon>Araneoidea</taxon>
        <taxon>Nephilidae</taxon>
        <taxon>Nephila</taxon>
    </lineage>
</organism>
<reference evidence="1" key="1">
    <citation type="submission" date="2020-08" db="EMBL/GenBank/DDBJ databases">
        <title>Multicomponent nature underlies the extraordinary mechanical properties of spider dragline silk.</title>
        <authorList>
            <person name="Kono N."/>
            <person name="Nakamura H."/>
            <person name="Mori M."/>
            <person name="Yoshida Y."/>
            <person name="Ohtoshi R."/>
            <person name="Malay A.D."/>
            <person name="Moran D.A.P."/>
            <person name="Tomita M."/>
            <person name="Numata K."/>
            <person name="Arakawa K."/>
        </authorList>
    </citation>
    <scope>NUCLEOTIDE SEQUENCE</scope>
</reference>
<dbReference type="OrthoDB" id="775972at2759"/>
<name>A0A8X6NB18_NEPPI</name>
<dbReference type="Proteomes" id="UP000887013">
    <property type="component" value="Unassembled WGS sequence"/>
</dbReference>
<dbReference type="SUPFAM" id="SSF50494">
    <property type="entry name" value="Trypsin-like serine proteases"/>
    <property type="match status" value="1"/>
</dbReference>
<comment type="caution">
    <text evidence="1">The sequence shown here is derived from an EMBL/GenBank/DDBJ whole genome shotgun (WGS) entry which is preliminary data.</text>
</comment>
<keyword evidence="2" id="KW-1185">Reference proteome</keyword>
<dbReference type="GO" id="GO:0003676">
    <property type="term" value="F:nucleic acid binding"/>
    <property type="evidence" value="ECO:0007669"/>
    <property type="project" value="InterPro"/>
</dbReference>
<evidence type="ECO:0000313" key="2">
    <source>
        <dbReference type="Proteomes" id="UP000887013"/>
    </source>
</evidence>
<dbReference type="InterPro" id="IPR043504">
    <property type="entry name" value="Peptidase_S1_PA_chymotrypsin"/>
</dbReference>
<dbReference type="SUPFAM" id="SSF53098">
    <property type="entry name" value="Ribonuclease H-like"/>
    <property type="match status" value="1"/>
</dbReference>
<protein>
    <submittedName>
        <fullName evidence="1">Transposon Tf2-6 polyprotein</fullName>
    </submittedName>
</protein>
<dbReference type="Gene3D" id="3.30.420.10">
    <property type="entry name" value="Ribonuclease H-like superfamily/Ribonuclease H"/>
    <property type="match status" value="1"/>
</dbReference>
<feature type="non-terminal residue" evidence="1">
    <location>
        <position position="1"/>
    </location>
</feature>
<dbReference type="InterPro" id="IPR036397">
    <property type="entry name" value="RNaseH_sf"/>
</dbReference>
<dbReference type="EMBL" id="BMAW01007587">
    <property type="protein sequence ID" value="GFT04495.1"/>
    <property type="molecule type" value="Genomic_DNA"/>
</dbReference>
<sequence>GDSGATAFWDVGGGRAYIGLGVTSFPEEKQCEPSNPVTYINIFSYMDWIKKYVKNLPKPYEDFGNLDEIANTNRQRKQVVPRLLALASTLIAHARAFRQLGVVFHAGTKNAICACVSSSAIASVEFLLSLPFSHSPVKRTCLILREQEPDGTFALPDARFSEIQIDFIGPFPPSNGQSYCLTIVDRFTRWREVIPTSDMTAETICRASLSVWISVGLLLSRQTKVRTSNQTFSGNCVIFSVLTEYDAVTIIRKPMDLSKDCILISRVPSKLTRIRSGVKSYQLYFLACVLLLRRT</sequence>
<dbReference type="InterPro" id="IPR009003">
    <property type="entry name" value="Peptidase_S1_PA"/>
</dbReference>
<evidence type="ECO:0000313" key="1">
    <source>
        <dbReference type="EMBL" id="GFT04495.1"/>
    </source>
</evidence>
<proteinExistence type="predicted"/>
<dbReference type="InterPro" id="IPR012337">
    <property type="entry name" value="RNaseH-like_sf"/>
</dbReference>
<dbReference type="AlphaFoldDB" id="A0A8X6NB18"/>